<evidence type="ECO:0000313" key="2">
    <source>
        <dbReference type="EMBL" id="JAD87331.1"/>
    </source>
</evidence>
<name>A0A0A9DHL7_ARUDO</name>
<sequence length="52" mass="5932">MAVQPCYTNKQSSKHHAATRTLKASNGERYKPHRSPVYGTQNFPKRLDDSLD</sequence>
<reference evidence="2" key="1">
    <citation type="submission" date="2014-09" db="EMBL/GenBank/DDBJ databases">
        <authorList>
            <person name="Magalhaes I.L.F."/>
            <person name="Oliveira U."/>
            <person name="Santos F.R."/>
            <person name="Vidigal T.H.D.A."/>
            <person name="Brescovit A.D."/>
            <person name="Santos A.J."/>
        </authorList>
    </citation>
    <scope>NUCLEOTIDE SEQUENCE</scope>
    <source>
        <tissue evidence="2">Shoot tissue taken approximately 20 cm above the soil surface</tissue>
    </source>
</reference>
<organism evidence="2">
    <name type="scientific">Arundo donax</name>
    <name type="common">Giant reed</name>
    <name type="synonym">Donax arundinaceus</name>
    <dbReference type="NCBI Taxonomy" id="35708"/>
    <lineage>
        <taxon>Eukaryota</taxon>
        <taxon>Viridiplantae</taxon>
        <taxon>Streptophyta</taxon>
        <taxon>Embryophyta</taxon>
        <taxon>Tracheophyta</taxon>
        <taxon>Spermatophyta</taxon>
        <taxon>Magnoliopsida</taxon>
        <taxon>Liliopsida</taxon>
        <taxon>Poales</taxon>
        <taxon>Poaceae</taxon>
        <taxon>PACMAD clade</taxon>
        <taxon>Arundinoideae</taxon>
        <taxon>Arundineae</taxon>
        <taxon>Arundo</taxon>
    </lineage>
</organism>
<dbReference type="AlphaFoldDB" id="A0A0A9DHL7"/>
<accession>A0A0A9DHL7</accession>
<reference evidence="2" key="2">
    <citation type="journal article" date="2015" name="Data Brief">
        <title>Shoot transcriptome of the giant reed, Arundo donax.</title>
        <authorList>
            <person name="Barrero R.A."/>
            <person name="Guerrero F.D."/>
            <person name="Moolhuijzen P."/>
            <person name="Goolsby J.A."/>
            <person name="Tidwell J."/>
            <person name="Bellgard S.E."/>
            <person name="Bellgard M.I."/>
        </authorList>
    </citation>
    <scope>NUCLEOTIDE SEQUENCE</scope>
    <source>
        <tissue evidence="2">Shoot tissue taken approximately 20 cm above the soil surface</tissue>
    </source>
</reference>
<feature type="compositionally biased region" description="Polar residues" evidence="1">
    <location>
        <begin position="1"/>
        <end position="11"/>
    </location>
</feature>
<feature type="region of interest" description="Disordered" evidence="1">
    <location>
        <begin position="1"/>
        <end position="52"/>
    </location>
</feature>
<protein>
    <submittedName>
        <fullName evidence="2">Uncharacterized protein</fullName>
    </submittedName>
</protein>
<evidence type="ECO:0000256" key="1">
    <source>
        <dbReference type="SAM" id="MobiDB-lite"/>
    </source>
</evidence>
<proteinExistence type="predicted"/>
<dbReference type="EMBL" id="GBRH01210564">
    <property type="protein sequence ID" value="JAD87331.1"/>
    <property type="molecule type" value="Transcribed_RNA"/>
</dbReference>